<dbReference type="InterPro" id="IPR007119">
    <property type="entry name" value="Phage_tail_spike_N"/>
</dbReference>
<dbReference type="RefSeq" id="WP_033099412.1">
    <property type="nucleotide sequence ID" value="NZ_JACEIP010000004.1"/>
</dbReference>
<dbReference type="InterPro" id="IPR044051">
    <property type="entry name" value="Prophage_tail_N"/>
</dbReference>
<accession>A0A7W1X8G6</accession>
<evidence type="ECO:0000313" key="3">
    <source>
        <dbReference type="EMBL" id="MBA4542003.1"/>
    </source>
</evidence>
<sequence length="981" mass="107810">MLDRIFLFDNTETYRAVAVNDNPGALSFFDAVWTEKLNAEVTLEFSVDANHPDAQYVVEDGYAVIPDLDNGYQAFIIRKVDETHSAQGLVKHAYCENAANELLDEPIREYSTASDNPANILEQLLSGTRWQVGTVDTFAAQAFSVKYKSVLAAIQDVLTTFGGEIRFRVEFTPGNATITGRYVDLVMQRGSDTGRRFEYSRDITSIKRTGDSGELKTALIGLGKADTDPETGVESRVTFTDIVWSKANGDPVDKPAGQDWVGDPDALNAYGRLNADGSLRHRFGFFEDADESDPANLLRKAWDALQAMKVPAVQYDMSVVDLERLTGYDHMKVRLGDTVHVIDREFAPALLVEARVIEIDRYLNEPEKTQIKLGNFAPELTDGADRLQNIEQRLADRSGVWDGKIGLGQVIDVYNNEIRSSNGYVYITDQDGILVLDRPKDQNPTKAVRIKGGIVGISDNYQGDNTVYRTALDGSGIVADVITTGTMQADRIKGGNLTLGGSGQMGHMWVYDENDKLVADFDAGYGGYKTLFVGDLKSPTVVARTPSEMKQDSYYNPAPYTLYVRPTGDDVNGDGSSANPFRTIQRAIDYIPTYNSAVWTIDCKTPSGSSAYEYYEHVEIQGFVGDGYIKIDLSGSYFMGEIRMSANLQYIEIVGGKWRHDGIQHPLDTRPYATINCLRTHWVYLHDAVIFADNADYCVASQAAHIILSKVKLVNSKVSALYARDGGSIHGANLSGSGHSYAVMAAACGHISLIDQNTGITTPIPAASANAQTAGGGTFLYNGSLVTSSYSETPPMTGFTRQLLPFDGDSWRYSKIGQSYDGGNVDDGYGWQNDSDPMQGAEFYARDNDYGHNHAGFVWWWSTDLSDLQTTLAGKTIVSVRLRFKRLNEFGVNQPHNIKVWIHDYSKTGSEPATFDPKSALTNGTVVGTYQWGDDIAANLPTSFATAIINGTMGGIAFFNEDYTQSAKIALNSVIMEISYK</sequence>
<dbReference type="EMBL" id="JACEIP010000004">
    <property type="protein sequence ID" value="MBA4542003.1"/>
    <property type="molecule type" value="Genomic_DNA"/>
</dbReference>
<reference evidence="3 4" key="1">
    <citation type="submission" date="2020-07" db="EMBL/GenBank/DDBJ databases">
        <authorList>
            <person name="Feng H."/>
        </authorList>
    </citation>
    <scope>NUCLEOTIDE SEQUENCE [LARGE SCALE GENOMIC DNA]</scope>
    <source>
        <strain evidence="4">s-11</strain>
    </source>
</reference>
<protein>
    <submittedName>
        <fullName evidence="3">Phage tail protein</fullName>
    </submittedName>
</protein>
<dbReference type="Proteomes" id="UP000530514">
    <property type="component" value="Unassembled WGS sequence"/>
</dbReference>
<dbReference type="NCBIfam" id="TIGR01665">
    <property type="entry name" value="put_anti_recept"/>
    <property type="match status" value="1"/>
</dbReference>
<feature type="domain" description="Tail spike" evidence="1">
    <location>
        <begin position="101"/>
        <end position="382"/>
    </location>
</feature>
<dbReference type="InterPro" id="IPR010572">
    <property type="entry name" value="Tail_dom"/>
</dbReference>
<feature type="domain" description="Prophage endopeptidase tail N-terminal" evidence="2">
    <location>
        <begin position="18"/>
        <end position="96"/>
    </location>
</feature>
<evidence type="ECO:0000259" key="2">
    <source>
        <dbReference type="Pfam" id="PF18994"/>
    </source>
</evidence>
<dbReference type="Pfam" id="PF06605">
    <property type="entry name" value="Prophage_tail"/>
    <property type="match status" value="1"/>
</dbReference>
<comment type="caution">
    <text evidence="3">The sequence shown here is derived from an EMBL/GenBank/DDBJ whole genome shotgun (WGS) entry which is preliminary data.</text>
</comment>
<evidence type="ECO:0000313" key="4">
    <source>
        <dbReference type="Proteomes" id="UP000530514"/>
    </source>
</evidence>
<evidence type="ECO:0000259" key="1">
    <source>
        <dbReference type="Pfam" id="PF06605"/>
    </source>
</evidence>
<gene>
    <name evidence="3" type="ORF">H1164_03690</name>
</gene>
<keyword evidence="4" id="KW-1185">Reference proteome</keyword>
<name>A0A7W1X8G6_9BACL</name>
<dbReference type="Pfam" id="PF18994">
    <property type="entry name" value="Prophage_tailD1"/>
    <property type="match status" value="1"/>
</dbReference>
<proteinExistence type="predicted"/>
<dbReference type="AlphaFoldDB" id="A0A7W1X8G6"/>
<dbReference type="Gene3D" id="3.30.1910.20">
    <property type="entry name" value="asparaginyl-tRNA synthetase, N-terminal domain"/>
    <property type="match status" value="1"/>
</dbReference>
<dbReference type="OrthoDB" id="2240714at2"/>
<organism evidence="3 4">
    <name type="scientific">Thermoactinomyces daqus</name>
    <dbReference type="NCBI Taxonomy" id="1329516"/>
    <lineage>
        <taxon>Bacteria</taxon>
        <taxon>Bacillati</taxon>
        <taxon>Bacillota</taxon>
        <taxon>Bacilli</taxon>
        <taxon>Bacillales</taxon>
        <taxon>Thermoactinomycetaceae</taxon>
        <taxon>Thermoactinomyces</taxon>
    </lineage>
</organism>